<accession>A0A7K7QYS0</accession>
<proteinExistence type="predicted"/>
<dbReference type="AlphaFoldDB" id="A0A7K7QYS0"/>
<evidence type="ECO:0000313" key="2">
    <source>
        <dbReference type="EMBL" id="NWZ85059.1"/>
    </source>
</evidence>
<evidence type="ECO:0000259" key="1">
    <source>
        <dbReference type="Pfam" id="PF24770"/>
    </source>
</evidence>
<feature type="non-terminal residue" evidence="2">
    <location>
        <position position="1"/>
    </location>
</feature>
<feature type="non-terminal residue" evidence="2">
    <location>
        <position position="572"/>
    </location>
</feature>
<name>A0A7K7QYS0_POEAT</name>
<dbReference type="EMBL" id="VZSS01000101">
    <property type="protein sequence ID" value="NWZ85059.1"/>
    <property type="molecule type" value="Genomic_DNA"/>
</dbReference>
<reference evidence="2 3" key="1">
    <citation type="submission" date="2019-09" db="EMBL/GenBank/DDBJ databases">
        <title>Bird 10,000 Genomes (B10K) Project - Family phase.</title>
        <authorList>
            <person name="Zhang G."/>
        </authorList>
    </citation>
    <scope>NUCLEOTIDE SEQUENCE [LARGE SCALE GENOMIC DNA]</scope>
    <source>
        <strain evidence="2">OUT-0023</strain>
        <tissue evidence="2">Blood</tissue>
    </source>
</reference>
<organism evidence="2 3">
    <name type="scientific">Poecile atricapillus</name>
    <name type="common">Black-capped chickadee</name>
    <name type="synonym">Parus atricapillus</name>
    <dbReference type="NCBI Taxonomy" id="48891"/>
    <lineage>
        <taxon>Eukaryota</taxon>
        <taxon>Metazoa</taxon>
        <taxon>Chordata</taxon>
        <taxon>Craniata</taxon>
        <taxon>Vertebrata</taxon>
        <taxon>Euteleostomi</taxon>
        <taxon>Archelosauria</taxon>
        <taxon>Archosauria</taxon>
        <taxon>Dinosauria</taxon>
        <taxon>Saurischia</taxon>
        <taxon>Theropoda</taxon>
        <taxon>Coelurosauria</taxon>
        <taxon>Aves</taxon>
        <taxon>Neognathae</taxon>
        <taxon>Neoaves</taxon>
        <taxon>Telluraves</taxon>
        <taxon>Australaves</taxon>
        <taxon>Passeriformes</taxon>
        <taxon>Paridae</taxon>
        <taxon>Poecile</taxon>
    </lineage>
</organism>
<sequence>KNLQNINDVFVSCSDMLSACRLQSKMLAKQLDHVDMEIERVEEAGNVAAVSRLQAMSSRLFTELEREKELEPRLALILKQNLVELWQIETEQGKYDIFCEQLQKDEEELQMQYQEEREVKIWKEKITALQAEGTHQTREKREEEAWRECEERNKKLLKNAKRNHEKAVCFLRQSMARICEKNAKEEVKAQEHMEKRIQAVLSLKTSITSNRERLQSLQILNKAKALEAKKEEMKMREAILAEGGSVIREIFLHKQQQEHEKKKEAFRELQKSRKMEIVSQILQERASIHKQRKSRSPTKAIKAHDCFGFFLLNMQVIKFCLKIAQATTKDETLYLQNLCSFIKVVALSISLPQDVLWESGDEDRERDKTLLVPEFPGLWSQEYDLHEVPNAEDPRQLAVRAMRKQIAEKKMEKLQIGILHKQTVPGQDHKSCAFHSKPSCIHFKDFDVGQIYKKKIVLTNASYSVNYCRLVGISECLKDFISVHFDPPGKMSSGMSCEFLVTFKPMINEGLEGAVMFMAQTGSFSVPLKCTVKTCILALDKELIDFGSLVVGETISRTISLTNNGALGTRFK</sequence>
<dbReference type="PANTHER" id="PTHR22538">
    <property type="entry name" value="CILIA- AND FLAGELLA-ASSOCIATED PROTEIN 74"/>
    <property type="match status" value="1"/>
</dbReference>
<dbReference type="PANTHER" id="PTHR22538:SF0">
    <property type="entry name" value="CILIA- AND FLAGELLA-ASSOCIATED PROTEIN 74"/>
    <property type="match status" value="1"/>
</dbReference>
<gene>
    <name evidence="2" type="primary">Cfap74_0</name>
    <name evidence="2" type="ORF">POEATR_R01154</name>
</gene>
<dbReference type="InterPro" id="IPR056306">
    <property type="entry name" value="Ig-CFAP74_2nd"/>
</dbReference>
<dbReference type="Pfam" id="PF24770">
    <property type="entry name" value="Ig-CFAP74_2"/>
    <property type="match status" value="1"/>
</dbReference>
<dbReference type="Proteomes" id="UP000540071">
    <property type="component" value="Unassembled WGS sequence"/>
</dbReference>
<comment type="caution">
    <text evidence="2">The sequence shown here is derived from an EMBL/GenBank/DDBJ whole genome shotgun (WGS) entry which is preliminary data.</text>
</comment>
<feature type="domain" description="CFAP74 second Ig-like" evidence="1">
    <location>
        <begin position="537"/>
        <end position="572"/>
    </location>
</feature>
<protein>
    <submittedName>
        <fullName evidence="2">CFA74 protein</fullName>
    </submittedName>
</protein>
<dbReference type="Pfam" id="PF24771">
    <property type="entry name" value="Ig_CFAP74_1st"/>
    <property type="match status" value="1"/>
</dbReference>
<keyword evidence="3" id="KW-1185">Reference proteome</keyword>
<evidence type="ECO:0000313" key="3">
    <source>
        <dbReference type="Proteomes" id="UP000540071"/>
    </source>
</evidence>